<evidence type="ECO:0000313" key="3">
    <source>
        <dbReference type="Proteomes" id="UP000184498"/>
    </source>
</evidence>
<dbReference type="PANTHER" id="PTHR43300">
    <property type="entry name" value="ACETYLTRANSFERASE"/>
    <property type="match status" value="1"/>
</dbReference>
<dbReference type="Pfam" id="PF00132">
    <property type="entry name" value="Hexapep"/>
    <property type="match status" value="1"/>
</dbReference>
<gene>
    <name evidence="2" type="ORF">SAMN05444371_2374</name>
</gene>
<dbReference type="EMBL" id="FRAM01000002">
    <property type="protein sequence ID" value="SHK42203.1"/>
    <property type="molecule type" value="Genomic_DNA"/>
</dbReference>
<organism evidence="2 3">
    <name type="scientific">Epilithonimonas mollis</name>
    <dbReference type="NCBI Taxonomy" id="216903"/>
    <lineage>
        <taxon>Bacteria</taxon>
        <taxon>Pseudomonadati</taxon>
        <taxon>Bacteroidota</taxon>
        <taxon>Flavobacteriia</taxon>
        <taxon>Flavobacteriales</taxon>
        <taxon>Weeksellaceae</taxon>
        <taxon>Chryseobacterium group</taxon>
        <taxon>Epilithonimonas</taxon>
    </lineage>
</organism>
<name>A0A1M6SBS3_9FLAO</name>
<dbReference type="STRING" id="216903.SAMN05444371_2374"/>
<dbReference type="InterPro" id="IPR011004">
    <property type="entry name" value="Trimer_LpxA-like_sf"/>
</dbReference>
<dbReference type="InterPro" id="IPR001451">
    <property type="entry name" value="Hexapep"/>
</dbReference>
<dbReference type="Gene3D" id="2.160.10.10">
    <property type="entry name" value="Hexapeptide repeat proteins"/>
    <property type="match status" value="1"/>
</dbReference>
<dbReference type="AlphaFoldDB" id="A0A1M6SBS3"/>
<dbReference type="CDD" id="cd03349">
    <property type="entry name" value="LbH_XAT"/>
    <property type="match status" value="1"/>
</dbReference>
<proteinExistence type="inferred from homology"/>
<dbReference type="GO" id="GO:0016740">
    <property type="term" value="F:transferase activity"/>
    <property type="evidence" value="ECO:0007669"/>
    <property type="project" value="UniProtKB-KW"/>
</dbReference>
<evidence type="ECO:0000313" key="2">
    <source>
        <dbReference type="EMBL" id="SHK42203.1"/>
    </source>
</evidence>
<protein>
    <submittedName>
        <fullName evidence="2">Acetyltransferase (Isoleucine patch superfamily)</fullName>
    </submittedName>
</protein>
<dbReference type="PANTHER" id="PTHR43300:SF11">
    <property type="entry name" value="ACETYLTRANSFERASE RV3034C-RELATED"/>
    <property type="match status" value="1"/>
</dbReference>
<sequence length="227" mass="26133">MFDRSYLQNPLSEYLKWVITKMKYQRKYQFLKIGYMSKLFNAEFGKYNWIGNNVIMINSSIGDFSYISDDSVISETIMGKFCSIGPNVRTAPGKHPTHTIVSTHPAIYSNPSYCLKNFQTKDYHNPIRNVIIGNDVWICANSIIADGIKVGDGAIVAANSVVTADVEPYTIVGGVPAKFIRKRFKDEQIDILEQSKWWDKKIEWIDNNSDIFLNIEDYYNHHIKNKK</sequence>
<accession>A0A1M6SBS3</accession>
<dbReference type="OrthoDB" id="9814490at2"/>
<dbReference type="Proteomes" id="UP000184498">
    <property type="component" value="Unassembled WGS sequence"/>
</dbReference>
<keyword evidence="3" id="KW-1185">Reference proteome</keyword>
<keyword evidence="2" id="KW-0808">Transferase</keyword>
<dbReference type="SUPFAM" id="SSF51161">
    <property type="entry name" value="Trimeric LpxA-like enzymes"/>
    <property type="match status" value="1"/>
</dbReference>
<evidence type="ECO:0000256" key="1">
    <source>
        <dbReference type="ARBA" id="ARBA00007274"/>
    </source>
</evidence>
<dbReference type="InterPro" id="IPR050179">
    <property type="entry name" value="Trans_hexapeptide_repeat"/>
</dbReference>
<comment type="similarity">
    <text evidence="1">Belongs to the transferase hexapeptide repeat family.</text>
</comment>
<reference evidence="3" key="1">
    <citation type="submission" date="2016-11" db="EMBL/GenBank/DDBJ databases">
        <authorList>
            <person name="Varghese N."/>
            <person name="Submissions S."/>
        </authorList>
    </citation>
    <scope>NUCLEOTIDE SEQUENCE [LARGE SCALE GENOMIC DNA]</scope>
    <source>
        <strain evidence="3">DSM 18016</strain>
    </source>
</reference>